<dbReference type="SMART" id="SM00256">
    <property type="entry name" value="FBOX"/>
    <property type="match status" value="2"/>
</dbReference>
<name>A0A0A0KSW6_CUCSA</name>
<dbReference type="InterPro" id="IPR036047">
    <property type="entry name" value="F-box-like_dom_sf"/>
</dbReference>
<dbReference type="SUPFAM" id="SSF81383">
    <property type="entry name" value="F-box domain"/>
    <property type="match status" value="2"/>
</dbReference>
<reference evidence="2 3" key="1">
    <citation type="journal article" date="2009" name="Nat. Genet.">
        <title>The genome of the cucumber, Cucumis sativus L.</title>
        <authorList>
            <person name="Huang S."/>
            <person name="Li R."/>
            <person name="Zhang Z."/>
            <person name="Li L."/>
            <person name="Gu X."/>
            <person name="Fan W."/>
            <person name="Lucas W.J."/>
            <person name="Wang X."/>
            <person name="Xie B."/>
            <person name="Ni P."/>
            <person name="Ren Y."/>
            <person name="Zhu H."/>
            <person name="Li J."/>
            <person name="Lin K."/>
            <person name="Jin W."/>
            <person name="Fei Z."/>
            <person name="Li G."/>
            <person name="Staub J."/>
            <person name="Kilian A."/>
            <person name="van der Vossen E.A."/>
            <person name="Wu Y."/>
            <person name="Guo J."/>
            <person name="He J."/>
            <person name="Jia Z."/>
            <person name="Ren Y."/>
            <person name="Tian G."/>
            <person name="Lu Y."/>
            <person name="Ruan J."/>
            <person name="Qian W."/>
            <person name="Wang M."/>
            <person name="Huang Q."/>
            <person name="Li B."/>
            <person name="Xuan Z."/>
            <person name="Cao J."/>
            <person name="Asan"/>
            <person name="Wu Z."/>
            <person name="Zhang J."/>
            <person name="Cai Q."/>
            <person name="Bai Y."/>
            <person name="Zhao B."/>
            <person name="Han Y."/>
            <person name="Li Y."/>
            <person name="Li X."/>
            <person name="Wang S."/>
            <person name="Shi Q."/>
            <person name="Liu S."/>
            <person name="Cho W.K."/>
            <person name="Kim J.Y."/>
            <person name="Xu Y."/>
            <person name="Heller-Uszynska K."/>
            <person name="Miao H."/>
            <person name="Cheng Z."/>
            <person name="Zhang S."/>
            <person name="Wu J."/>
            <person name="Yang Y."/>
            <person name="Kang H."/>
            <person name="Li M."/>
            <person name="Liang H."/>
            <person name="Ren X."/>
            <person name="Shi Z."/>
            <person name="Wen M."/>
            <person name="Jian M."/>
            <person name="Yang H."/>
            <person name="Zhang G."/>
            <person name="Yang Z."/>
            <person name="Chen R."/>
            <person name="Liu S."/>
            <person name="Li J."/>
            <person name="Ma L."/>
            <person name="Liu H."/>
            <person name="Zhou Y."/>
            <person name="Zhao J."/>
            <person name="Fang X."/>
            <person name="Li G."/>
            <person name="Fang L."/>
            <person name="Li Y."/>
            <person name="Liu D."/>
            <person name="Zheng H."/>
            <person name="Zhang Y."/>
            <person name="Qin N."/>
            <person name="Li Z."/>
            <person name="Yang G."/>
            <person name="Yang S."/>
            <person name="Bolund L."/>
            <person name="Kristiansen K."/>
            <person name="Zheng H."/>
            <person name="Li S."/>
            <person name="Zhang X."/>
            <person name="Yang H."/>
            <person name="Wang J."/>
            <person name="Sun R."/>
            <person name="Zhang B."/>
            <person name="Jiang S."/>
            <person name="Wang J."/>
            <person name="Du Y."/>
            <person name="Li S."/>
        </authorList>
    </citation>
    <scope>NUCLEOTIDE SEQUENCE [LARGE SCALE GENOMIC DNA]</scope>
    <source>
        <strain evidence="3">cv. 9930</strain>
    </source>
</reference>
<gene>
    <name evidence="2" type="ORF">Csa_5G650430</name>
</gene>
<dbReference type="InterPro" id="IPR053781">
    <property type="entry name" value="F-box_AtFBL13-like"/>
</dbReference>
<proteinExistence type="predicted"/>
<dbReference type="AlphaFoldDB" id="A0A0A0KSW6"/>
<dbReference type="Gene3D" id="1.20.1280.50">
    <property type="match status" value="1"/>
</dbReference>
<accession>A0A0A0KSW6</accession>
<dbReference type="PANTHER" id="PTHR32212">
    <property type="entry name" value="CYCLIN-LIKE F-BOX"/>
    <property type="match status" value="1"/>
</dbReference>
<keyword evidence="3" id="KW-1185">Reference proteome</keyword>
<dbReference type="STRING" id="3659.A0A0A0KSW6"/>
<dbReference type="eggNOG" id="ENOG502RYTW">
    <property type="taxonomic scope" value="Eukaryota"/>
</dbReference>
<evidence type="ECO:0000313" key="2">
    <source>
        <dbReference type="EMBL" id="KGN52678.1"/>
    </source>
</evidence>
<reference evidence="2 3" key="2">
    <citation type="journal article" date="2009" name="PLoS ONE">
        <title>An integrated genetic and cytogenetic map of the cucumber genome.</title>
        <authorList>
            <person name="Ren Y."/>
            <person name="Zhang Z."/>
            <person name="Liu J."/>
            <person name="Staub J.E."/>
            <person name="Han Y."/>
            <person name="Cheng Z."/>
            <person name="Li X."/>
            <person name="Lu J."/>
            <person name="Miao H."/>
            <person name="Kang H."/>
            <person name="Xie B."/>
            <person name="Gu X."/>
            <person name="Wang X."/>
            <person name="Du Y."/>
            <person name="Jin W."/>
            <person name="Huang S."/>
        </authorList>
    </citation>
    <scope>NUCLEOTIDE SEQUENCE [LARGE SCALE GENOMIC DNA]</scope>
    <source>
        <strain evidence="3">cv. 9930</strain>
    </source>
</reference>
<organism evidence="2 3">
    <name type="scientific">Cucumis sativus</name>
    <name type="common">Cucumber</name>
    <dbReference type="NCBI Taxonomy" id="3659"/>
    <lineage>
        <taxon>Eukaryota</taxon>
        <taxon>Viridiplantae</taxon>
        <taxon>Streptophyta</taxon>
        <taxon>Embryophyta</taxon>
        <taxon>Tracheophyta</taxon>
        <taxon>Spermatophyta</taxon>
        <taxon>Magnoliopsida</taxon>
        <taxon>eudicotyledons</taxon>
        <taxon>Gunneridae</taxon>
        <taxon>Pentapetalae</taxon>
        <taxon>rosids</taxon>
        <taxon>fabids</taxon>
        <taxon>Cucurbitales</taxon>
        <taxon>Cucurbitaceae</taxon>
        <taxon>Benincaseae</taxon>
        <taxon>Cucumis</taxon>
    </lineage>
</organism>
<dbReference type="InterPro" id="IPR001810">
    <property type="entry name" value="F-box_dom"/>
</dbReference>
<evidence type="ECO:0000313" key="3">
    <source>
        <dbReference type="Proteomes" id="UP000029981"/>
    </source>
</evidence>
<dbReference type="CDD" id="cd22160">
    <property type="entry name" value="F-box_AtFBL13-like"/>
    <property type="match status" value="1"/>
</dbReference>
<evidence type="ECO:0000259" key="1">
    <source>
        <dbReference type="PROSITE" id="PS50181"/>
    </source>
</evidence>
<dbReference type="Proteomes" id="UP000029981">
    <property type="component" value="Chromosome 5"/>
</dbReference>
<reference evidence="2 3" key="3">
    <citation type="journal article" date="2010" name="BMC Genomics">
        <title>Transcriptome sequencing and comparative analysis of cucumber flowers with different sex types.</title>
        <authorList>
            <person name="Guo S."/>
            <person name="Zheng Y."/>
            <person name="Joung J.G."/>
            <person name="Liu S."/>
            <person name="Zhang Z."/>
            <person name="Crasta O.R."/>
            <person name="Sobral B.W."/>
            <person name="Xu Y."/>
            <person name="Huang S."/>
            <person name="Fei Z."/>
        </authorList>
    </citation>
    <scope>NUCLEOTIDE SEQUENCE [LARGE SCALE GENOMIC DNA]</scope>
    <source>
        <strain evidence="3">cv. 9930</strain>
    </source>
</reference>
<dbReference type="EMBL" id="CM002926">
    <property type="protein sequence ID" value="KGN52678.1"/>
    <property type="molecule type" value="Genomic_DNA"/>
</dbReference>
<reference evidence="2 3" key="4">
    <citation type="journal article" date="2011" name="BMC Genomics">
        <title>RNA-Seq improves annotation of protein-coding genes in the cucumber genome.</title>
        <authorList>
            <person name="Li Z."/>
            <person name="Zhang Z."/>
            <person name="Yan P."/>
            <person name="Huang S."/>
            <person name="Fei Z."/>
            <person name="Lin K."/>
        </authorList>
    </citation>
    <scope>NUCLEOTIDE SEQUENCE [LARGE SCALE GENOMIC DNA]</scope>
    <source>
        <strain evidence="3">cv. 9930</strain>
    </source>
</reference>
<protein>
    <recommendedName>
        <fullName evidence="1">F-box domain-containing protein</fullName>
    </recommendedName>
</protein>
<sequence>MTIRKSTQTEEDRISLLPDCLLHEILSFLNTKSVVQTCVLSKRWKTLWTEIPTLNFDYNSSYSFSIFKTEEDDISKQTSFKNFIIRVLSKLRTKSIRKLAYTSSKNRYDLTILADFLISYARSHSVQQLFLNTFNVIESHFWDFCINVNTCSSLVHLKLVCVFADNLDVLALPSLKILEIESLWLERPDKRANHKEITMFPGCPNLESLVFFVHLFQTATISAPKLKNLKLCASPDNDPTFSEVQLLTPTLENISFVNVLPTVKSDYEFSRIDKVDIQLVSRFERDDRNSRKSKFRELLSVFHMARSFTLPLKLTMQVMSLDNFDALCFHNMKHLRLRTKETGLLLEQLLKAPNLENFRFVKEANVNQEDGRQNQPSLPGFLLHDILSTLDAKIIVQTCVLSKRWKTLWTHIPTLNFHYNSYSLLAWEVDIEDLETKQRSFKSFKSFIILVLSKHCCKNIQKLTYTSSGDKDELVLVELLICYAGCHNVQ</sequence>
<dbReference type="Pfam" id="PF00646">
    <property type="entry name" value="F-box"/>
    <property type="match status" value="2"/>
</dbReference>
<dbReference type="PROSITE" id="PS50181">
    <property type="entry name" value="FBOX"/>
    <property type="match status" value="1"/>
</dbReference>
<feature type="domain" description="F-box" evidence="1">
    <location>
        <begin position="11"/>
        <end position="59"/>
    </location>
</feature>
<dbReference type="Gramene" id="KGN52678">
    <property type="protein sequence ID" value="KGN52678"/>
    <property type="gene ID" value="Csa_5G650430"/>
</dbReference>
<dbReference type="PANTHER" id="PTHR32212:SF461">
    <property type="entry name" value="F-BOX DOMAIN-CONTAINING PROTEIN"/>
    <property type="match status" value="1"/>
</dbReference>
<dbReference type="OMA" id="EIPIGWS"/>